<name>A0A1S9R8T3_PENBI</name>
<gene>
    <name evidence="2" type="ORF">PEBR_40970</name>
</gene>
<accession>A0A1S9R8T3</accession>
<proteinExistence type="predicted"/>
<dbReference type="EMBL" id="LJBN01000233">
    <property type="protein sequence ID" value="OOQ81924.1"/>
    <property type="molecule type" value="Genomic_DNA"/>
</dbReference>
<organism evidence="2 3">
    <name type="scientific">Penicillium brasilianum</name>
    <dbReference type="NCBI Taxonomy" id="104259"/>
    <lineage>
        <taxon>Eukaryota</taxon>
        <taxon>Fungi</taxon>
        <taxon>Dikarya</taxon>
        <taxon>Ascomycota</taxon>
        <taxon>Pezizomycotina</taxon>
        <taxon>Eurotiomycetes</taxon>
        <taxon>Eurotiomycetidae</taxon>
        <taxon>Eurotiales</taxon>
        <taxon>Aspergillaceae</taxon>
        <taxon>Penicillium</taxon>
    </lineage>
</organism>
<feature type="region of interest" description="Disordered" evidence="1">
    <location>
        <begin position="279"/>
        <end position="298"/>
    </location>
</feature>
<reference evidence="3" key="1">
    <citation type="submission" date="2015-09" db="EMBL/GenBank/DDBJ databases">
        <authorList>
            <person name="Fill T.P."/>
            <person name="Baretta J.F."/>
            <person name="de Almeida L.G."/>
            <person name="Rocha M."/>
            <person name="de Souza D.H."/>
            <person name="Malavazi I."/>
            <person name="Cerdeira L.T."/>
            <person name="Hong H."/>
            <person name="Samborskyy M."/>
            <person name="de Vasconcelos A.T."/>
            <person name="Leadlay P."/>
            <person name="Rodrigues-Filho E."/>
        </authorList>
    </citation>
    <scope>NUCLEOTIDE SEQUENCE [LARGE SCALE GENOMIC DNA]</scope>
    <source>
        <strain evidence="3">LaBioMMi 136</strain>
    </source>
</reference>
<comment type="caution">
    <text evidence="2">The sequence shown here is derived from an EMBL/GenBank/DDBJ whole genome shotgun (WGS) entry which is preliminary data.</text>
</comment>
<evidence type="ECO:0000313" key="3">
    <source>
        <dbReference type="Proteomes" id="UP000190744"/>
    </source>
</evidence>
<evidence type="ECO:0000256" key="1">
    <source>
        <dbReference type="SAM" id="MobiDB-lite"/>
    </source>
</evidence>
<dbReference type="AlphaFoldDB" id="A0A1S9R8T3"/>
<sequence length="690" mass="75004">MRHRTMSGETAVTLYREPLAPQWVPTGRCPPKTTGRALQQLDAAAGIMDINYSVAWELGRSLAIADKVFTAAMMQLRGDICAKVIDCSTTKTQQTLATLGSQGDPGPASPAATDVYAGVQRWTTTSLDALAEQAAPKSAPAGAGVMLNVLQGRVRSWLDTMAHAMAEHDTGGTSAAAPTVVSAHWTAVLRWVKTKRALQGIPYVYLFPDPAVLPIEALRTFYVDENWTDALIDGALSIANHSTLPDDPIKHEIRTSIDAYVQYMQKDLPAASPLLAQGCEDGTESDSRRFHSTGRGQPYLLPVADPGGPCGAGHGRRHHHIAANDQLTTHELELSFKLFGKPAAAERIERALNIARWTAPGGIARFECQPRPPNNPNAPLFDPIELPSIYDWQTRCLDMRAVVRACHAVNTAVLTDALRGEQPEATAAYVGVQFNDELLMLQLNYDKGERAGSSDPPVSIPTNDRETTTPQAPASGATEPPQRKLRSSLLPSFSAAQSEEDERPLPALHTASLGAALATVPENSASYNNLLPLTTSHLAKVCSPLLPQPQRHFPAGGPRRSPLILDVLIGITAIHTVRQDIFLAALTVHIPMGRINTNLLLAVTTRPQMKMVGPGRCWSLTARATKGKRHRVNLDESWIVADAADSHDQDFLSVTIALMRKNRPLRLVRHQQLSFVKLHPKKLPSQYVCR</sequence>
<protein>
    <submittedName>
        <fullName evidence="2">Uncharacterized protein</fullName>
    </submittedName>
</protein>
<feature type="region of interest" description="Disordered" evidence="1">
    <location>
        <begin position="447"/>
        <end position="488"/>
    </location>
</feature>
<dbReference type="Proteomes" id="UP000190744">
    <property type="component" value="Unassembled WGS sequence"/>
</dbReference>
<evidence type="ECO:0000313" key="2">
    <source>
        <dbReference type="EMBL" id="OOQ81924.1"/>
    </source>
</evidence>